<dbReference type="EMBL" id="GBRH01164883">
    <property type="protein sequence ID" value="JAE33013.1"/>
    <property type="molecule type" value="Transcribed_RNA"/>
</dbReference>
<dbReference type="AlphaFoldDB" id="A0A0A9HJF7"/>
<evidence type="ECO:0000313" key="1">
    <source>
        <dbReference type="EMBL" id="JAE33013.1"/>
    </source>
</evidence>
<sequence>MGQQILKKIKNHVRRSCVNITNISGMRKNKNYLFVRRLFRFYWI</sequence>
<accession>A0A0A9HJF7</accession>
<reference evidence="1" key="1">
    <citation type="submission" date="2014-09" db="EMBL/GenBank/DDBJ databases">
        <authorList>
            <person name="Magalhaes I.L.F."/>
            <person name="Oliveira U."/>
            <person name="Santos F.R."/>
            <person name="Vidigal T.H.D.A."/>
            <person name="Brescovit A.D."/>
            <person name="Santos A.J."/>
        </authorList>
    </citation>
    <scope>NUCLEOTIDE SEQUENCE</scope>
    <source>
        <tissue evidence="1">Shoot tissue taken approximately 20 cm above the soil surface</tissue>
    </source>
</reference>
<name>A0A0A9HJF7_ARUDO</name>
<protein>
    <submittedName>
        <fullName evidence="1">Uncharacterized protein</fullName>
    </submittedName>
</protein>
<proteinExistence type="predicted"/>
<organism evidence="1">
    <name type="scientific">Arundo donax</name>
    <name type="common">Giant reed</name>
    <name type="synonym">Donax arundinaceus</name>
    <dbReference type="NCBI Taxonomy" id="35708"/>
    <lineage>
        <taxon>Eukaryota</taxon>
        <taxon>Viridiplantae</taxon>
        <taxon>Streptophyta</taxon>
        <taxon>Embryophyta</taxon>
        <taxon>Tracheophyta</taxon>
        <taxon>Spermatophyta</taxon>
        <taxon>Magnoliopsida</taxon>
        <taxon>Liliopsida</taxon>
        <taxon>Poales</taxon>
        <taxon>Poaceae</taxon>
        <taxon>PACMAD clade</taxon>
        <taxon>Arundinoideae</taxon>
        <taxon>Arundineae</taxon>
        <taxon>Arundo</taxon>
    </lineage>
</organism>
<reference evidence="1" key="2">
    <citation type="journal article" date="2015" name="Data Brief">
        <title>Shoot transcriptome of the giant reed, Arundo donax.</title>
        <authorList>
            <person name="Barrero R.A."/>
            <person name="Guerrero F.D."/>
            <person name="Moolhuijzen P."/>
            <person name="Goolsby J.A."/>
            <person name="Tidwell J."/>
            <person name="Bellgard S.E."/>
            <person name="Bellgard M.I."/>
        </authorList>
    </citation>
    <scope>NUCLEOTIDE SEQUENCE</scope>
    <source>
        <tissue evidence="1">Shoot tissue taken approximately 20 cm above the soil surface</tissue>
    </source>
</reference>